<evidence type="ECO:0000256" key="3">
    <source>
        <dbReference type="ARBA" id="ARBA00022448"/>
    </source>
</evidence>
<feature type="transmembrane region" description="Helical" evidence="7">
    <location>
        <begin position="189"/>
        <end position="209"/>
    </location>
</feature>
<dbReference type="AlphaFoldDB" id="A0A0C2MLD6"/>
<keyword evidence="3" id="KW-0813">Transport</keyword>
<keyword evidence="4 7" id="KW-0812">Transmembrane</keyword>
<dbReference type="Proteomes" id="UP000031668">
    <property type="component" value="Unassembled WGS sequence"/>
</dbReference>
<evidence type="ECO:0000313" key="9">
    <source>
        <dbReference type="Proteomes" id="UP000031668"/>
    </source>
</evidence>
<feature type="transmembrane region" description="Helical" evidence="7">
    <location>
        <begin position="44"/>
        <end position="64"/>
    </location>
</feature>
<dbReference type="OrthoDB" id="264057at2759"/>
<accession>A0A0C2MLD6</accession>
<dbReference type="EMBL" id="JWZT01002990">
    <property type="protein sequence ID" value="KII68021.1"/>
    <property type="molecule type" value="Genomic_DNA"/>
</dbReference>
<dbReference type="GO" id="GO:0016020">
    <property type="term" value="C:membrane"/>
    <property type="evidence" value="ECO:0007669"/>
    <property type="project" value="UniProtKB-SubCell"/>
</dbReference>
<evidence type="ECO:0000256" key="5">
    <source>
        <dbReference type="ARBA" id="ARBA00022989"/>
    </source>
</evidence>
<protein>
    <submittedName>
        <fullName evidence="8">Uncharacterized protein</fullName>
    </submittedName>
</protein>
<evidence type="ECO:0000256" key="6">
    <source>
        <dbReference type="ARBA" id="ARBA00023136"/>
    </source>
</evidence>
<evidence type="ECO:0000256" key="4">
    <source>
        <dbReference type="ARBA" id="ARBA00022692"/>
    </source>
</evidence>
<evidence type="ECO:0000256" key="2">
    <source>
        <dbReference type="ARBA" id="ARBA00006690"/>
    </source>
</evidence>
<gene>
    <name evidence="8" type="ORF">RF11_02023</name>
</gene>
<reference evidence="8 9" key="1">
    <citation type="journal article" date="2014" name="Genome Biol. Evol.">
        <title>The genome of the myxosporean Thelohanellus kitauei shows adaptations to nutrient acquisition within its fish host.</title>
        <authorList>
            <person name="Yang Y."/>
            <person name="Xiong J."/>
            <person name="Zhou Z."/>
            <person name="Huo F."/>
            <person name="Miao W."/>
            <person name="Ran C."/>
            <person name="Liu Y."/>
            <person name="Zhang J."/>
            <person name="Feng J."/>
            <person name="Wang M."/>
            <person name="Wang M."/>
            <person name="Wang L."/>
            <person name="Yao B."/>
        </authorList>
    </citation>
    <scope>NUCLEOTIDE SEQUENCE [LARGE SCALE GENOMIC DNA]</scope>
    <source>
        <strain evidence="8">Wuqing</strain>
    </source>
</reference>
<evidence type="ECO:0000313" key="8">
    <source>
        <dbReference type="EMBL" id="KII68021.1"/>
    </source>
</evidence>
<comment type="caution">
    <text evidence="8">The sequence shown here is derived from an EMBL/GenBank/DDBJ whole genome shotgun (WGS) entry which is preliminary data.</text>
</comment>
<sequence length="274" mass="31988">MFWFRKLPTFKKAICVVIICAAFAVSLTPDISAGIRNKPKNHPLWVFIFSIVAITLPIIFNIYVEQTLKNTRKNDNLSYALFYDESYADDILSSTGNTKREKQDVFSLLFATSIVQLLFVFFFWVDLIPGFGYSDGIHDFFQNFCNTFKRTFWNKNSHHIPIFLSAYIFSFIVSHIAGLKIIQDSDGSLYWSLVINLVSPCAVIFWMFFKPKPFHWSPHFDSAHLYSIISFIIIFPALFVYSSDPLEVHFEFEESQREICGYRLKKLKFTYVTE</sequence>
<dbReference type="PANTHER" id="PTHR31326">
    <property type="entry name" value="PROTEIN CLT2, CHLOROPLASTIC"/>
    <property type="match status" value="1"/>
</dbReference>
<organism evidence="8 9">
    <name type="scientific">Thelohanellus kitauei</name>
    <name type="common">Myxosporean</name>
    <dbReference type="NCBI Taxonomy" id="669202"/>
    <lineage>
        <taxon>Eukaryota</taxon>
        <taxon>Metazoa</taxon>
        <taxon>Cnidaria</taxon>
        <taxon>Myxozoa</taxon>
        <taxon>Myxosporea</taxon>
        <taxon>Bivalvulida</taxon>
        <taxon>Platysporina</taxon>
        <taxon>Myxobolidae</taxon>
        <taxon>Thelohanellus</taxon>
    </lineage>
</organism>
<comment type="subcellular location">
    <subcellularLocation>
        <location evidence="1">Membrane</location>
        <topology evidence="1">Multi-pass membrane protein</topology>
    </subcellularLocation>
</comment>
<dbReference type="InterPro" id="IPR013936">
    <property type="entry name" value="CRT-like"/>
</dbReference>
<evidence type="ECO:0000256" key="1">
    <source>
        <dbReference type="ARBA" id="ARBA00004141"/>
    </source>
</evidence>
<keyword evidence="5 7" id="KW-1133">Transmembrane helix</keyword>
<name>A0A0C2MLD6_THEKT</name>
<feature type="transmembrane region" description="Helical" evidence="7">
    <location>
        <begin position="105"/>
        <end position="125"/>
    </location>
</feature>
<feature type="transmembrane region" description="Helical" evidence="7">
    <location>
        <begin position="160"/>
        <end position="182"/>
    </location>
</feature>
<proteinExistence type="inferred from homology"/>
<comment type="similarity">
    <text evidence="2">Belongs to the CRT-like transporter family.</text>
</comment>
<keyword evidence="9" id="KW-1185">Reference proteome</keyword>
<evidence type="ECO:0000256" key="7">
    <source>
        <dbReference type="SAM" id="Phobius"/>
    </source>
</evidence>
<keyword evidence="6 7" id="KW-0472">Membrane</keyword>
<dbReference type="PANTHER" id="PTHR31326:SF1">
    <property type="entry name" value="PROTEIN CLT2, CHLOROPLASTIC"/>
    <property type="match status" value="1"/>
</dbReference>
<feature type="transmembrane region" description="Helical" evidence="7">
    <location>
        <begin position="224"/>
        <end position="241"/>
    </location>
</feature>